<feature type="region of interest" description="Disordered" evidence="1">
    <location>
        <begin position="50"/>
        <end position="101"/>
    </location>
</feature>
<evidence type="ECO:0000313" key="3">
    <source>
        <dbReference type="Proteomes" id="UP000499080"/>
    </source>
</evidence>
<evidence type="ECO:0000256" key="1">
    <source>
        <dbReference type="SAM" id="MobiDB-lite"/>
    </source>
</evidence>
<dbReference type="Proteomes" id="UP000499080">
    <property type="component" value="Unassembled WGS sequence"/>
</dbReference>
<gene>
    <name evidence="2" type="ORF">AVEN_151038_1</name>
</gene>
<name>A0A4Y2IA66_ARAVE</name>
<comment type="caution">
    <text evidence="2">The sequence shown here is derived from an EMBL/GenBank/DDBJ whole genome shotgun (WGS) entry which is preliminary data.</text>
</comment>
<protein>
    <submittedName>
        <fullName evidence="2">Uncharacterized protein</fullName>
    </submittedName>
</protein>
<keyword evidence="3" id="KW-1185">Reference proteome</keyword>
<dbReference type="AlphaFoldDB" id="A0A4Y2IA66"/>
<reference evidence="2 3" key="1">
    <citation type="journal article" date="2019" name="Sci. Rep.">
        <title>Orb-weaving spider Araneus ventricosus genome elucidates the spidroin gene catalogue.</title>
        <authorList>
            <person name="Kono N."/>
            <person name="Nakamura H."/>
            <person name="Ohtoshi R."/>
            <person name="Moran D.A.P."/>
            <person name="Shinohara A."/>
            <person name="Yoshida Y."/>
            <person name="Fujiwara M."/>
            <person name="Mori M."/>
            <person name="Tomita M."/>
            <person name="Arakawa K."/>
        </authorList>
    </citation>
    <scope>NUCLEOTIDE SEQUENCE [LARGE SCALE GENOMIC DNA]</scope>
</reference>
<dbReference type="EMBL" id="BGPR01002505">
    <property type="protein sequence ID" value="GBM74588.1"/>
    <property type="molecule type" value="Genomic_DNA"/>
</dbReference>
<organism evidence="2 3">
    <name type="scientific">Araneus ventricosus</name>
    <name type="common">Orbweaver spider</name>
    <name type="synonym">Epeira ventricosa</name>
    <dbReference type="NCBI Taxonomy" id="182803"/>
    <lineage>
        <taxon>Eukaryota</taxon>
        <taxon>Metazoa</taxon>
        <taxon>Ecdysozoa</taxon>
        <taxon>Arthropoda</taxon>
        <taxon>Chelicerata</taxon>
        <taxon>Arachnida</taxon>
        <taxon>Araneae</taxon>
        <taxon>Araneomorphae</taxon>
        <taxon>Entelegynae</taxon>
        <taxon>Araneoidea</taxon>
        <taxon>Araneidae</taxon>
        <taxon>Araneus</taxon>
    </lineage>
</organism>
<proteinExistence type="predicted"/>
<accession>A0A4Y2IA66</accession>
<sequence>MENAHIFKSLYLKIWTPRWPSGKVSTSRPEGLRLETRFYCMGHVARQIIRSGQTPPASVARTSGEGAPDKVSYSSSDHGSKLRGPSLSSPHVASKRDVNLT</sequence>
<evidence type="ECO:0000313" key="2">
    <source>
        <dbReference type="EMBL" id="GBM74588.1"/>
    </source>
</evidence>